<dbReference type="GO" id="GO:0004386">
    <property type="term" value="F:helicase activity"/>
    <property type="evidence" value="ECO:0007669"/>
    <property type="project" value="UniProtKB-KW"/>
</dbReference>
<organism evidence="4 5">
    <name type="scientific">Nosema granulosis</name>
    <dbReference type="NCBI Taxonomy" id="83296"/>
    <lineage>
        <taxon>Eukaryota</taxon>
        <taxon>Fungi</taxon>
        <taxon>Fungi incertae sedis</taxon>
        <taxon>Microsporidia</taxon>
        <taxon>Nosematidae</taxon>
        <taxon>Nosema</taxon>
    </lineage>
</organism>
<dbReference type="Gene3D" id="3.40.50.300">
    <property type="entry name" value="P-loop containing nucleotide triphosphate hydrolases"/>
    <property type="match status" value="1"/>
</dbReference>
<dbReference type="Proteomes" id="UP000740883">
    <property type="component" value="Unassembled WGS sequence"/>
</dbReference>
<feature type="domain" description="Helicase ATP-binding" evidence="3">
    <location>
        <begin position="93"/>
        <end position="207"/>
    </location>
</feature>
<dbReference type="InterPro" id="IPR001650">
    <property type="entry name" value="Helicase_C-like"/>
</dbReference>
<gene>
    <name evidence="4" type="primary">PRP5</name>
    <name evidence="4" type="ORF">NGRA_1222</name>
</gene>
<dbReference type="InterPro" id="IPR014001">
    <property type="entry name" value="Helicase_ATP-bd"/>
</dbReference>
<dbReference type="AlphaFoldDB" id="A0A9P6GZD6"/>
<keyword evidence="2 4" id="KW-0347">Helicase</keyword>
<evidence type="ECO:0000313" key="5">
    <source>
        <dbReference type="Proteomes" id="UP000740883"/>
    </source>
</evidence>
<dbReference type="PROSITE" id="PS51192">
    <property type="entry name" value="HELICASE_ATP_BIND_1"/>
    <property type="match status" value="1"/>
</dbReference>
<evidence type="ECO:0000259" key="3">
    <source>
        <dbReference type="PROSITE" id="PS51192"/>
    </source>
</evidence>
<name>A0A9P6GZD6_9MICR</name>
<evidence type="ECO:0000256" key="2">
    <source>
        <dbReference type="ARBA" id="ARBA00022806"/>
    </source>
</evidence>
<dbReference type="PANTHER" id="PTHR47958">
    <property type="entry name" value="ATP-DEPENDENT RNA HELICASE DBP3"/>
    <property type="match status" value="1"/>
</dbReference>
<comment type="caution">
    <text evidence="4">The sequence shown here is derived from an EMBL/GenBank/DDBJ whole genome shotgun (WGS) entry which is preliminary data.</text>
</comment>
<dbReference type="GO" id="GO:0016787">
    <property type="term" value="F:hydrolase activity"/>
    <property type="evidence" value="ECO:0007669"/>
    <property type="project" value="UniProtKB-KW"/>
</dbReference>
<reference evidence="4 5" key="1">
    <citation type="journal article" date="2020" name="Genome Biol. Evol.">
        <title>Comparative genomics of strictly vertically transmitted, feminizing microsporidia endosymbionts of amphipod crustaceans.</title>
        <authorList>
            <person name="Cormier A."/>
            <person name="Chebbi M.A."/>
            <person name="Giraud I."/>
            <person name="Wattier R."/>
            <person name="Teixeira M."/>
            <person name="Gilbert C."/>
            <person name="Rigaud T."/>
            <person name="Cordaux R."/>
        </authorList>
    </citation>
    <scope>NUCLEOTIDE SEQUENCE [LARGE SCALE GENOMIC DNA]</scope>
    <source>
        <strain evidence="4 5">Ou3-Ou53</strain>
    </source>
</reference>
<feature type="non-terminal residue" evidence="4">
    <location>
        <position position="392"/>
    </location>
</feature>
<keyword evidence="5" id="KW-1185">Reference proteome</keyword>
<evidence type="ECO:0000256" key="1">
    <source>
        <dbReference type="ARBA" id="ARBA00022801"/>
    </source>
</evidence>
<dbReference type="EMBL" id="SBJO01000071">
    <property type="protein sequence ID" value="KAF9763504.1"/>
    <property type="molecule type" value="Genomic_DNA"/>
</dbReference>
<sequence>MENEKLTNNERNSPTNSERFEVDGLSVYVENYKSSDSKYSRNGFNRIQEICLDSVMQGKDLLCRSIVLHKDTNTNKISPQVSTWIACVSAFRGRVLVLVSNKDTGEAVKKEFKKSRLVFHKYEENLENVEVVISSPVYAHNLLSQNNKFGMLVVDEGLKFHESGYFRMVYEIRRLLEPETQVVIFSPIYSRENFSGIMKEERVVVEVESMPSVEQEVVECGKNVYERAVEIIKDGNFHFKSSWRNQVEIDKIVIVVRDRKIEKYLERSKIPFRSLEKNKEMKEGVLDKFRGGAFPVLVVDRYLCRAVDLSKISLCISLDYSDSIRDYLFRSTLLKPQAKLVTFVSEENSPRFLEDLISTLEVNKVEVPSFIRNLKKNKSRSRNKEKQNLEED</sequence>
<dbReference type="OrthoDB" id="10546685at2759"/>
<dbReference type="InterPro" id="IPR027417">
    <property type="entry name" value="P-loop_NTPase"/>
</dbReference>
<keyword evidence="1" id="KW-0378">Hydrolase</keyword>
<keyword evidence="2 4" id="KW-0067">ATP-binding</keyword>
<protein>
    <submittedName>
        <fullName evidence="4">Pre-mRNA-processing ATP-dependent RNA helicase PRP5</fullName>
    </submittedName>
</protein>
<accession>A0A9P6GZD6</accession>
<keyword evidence="2 4" id="KW-0547">Nucleotide-binding</keyword>
<evidence type="ECO:0000313" key="4">
    <source>
        <dbReference type="EMBL" id="KAF9763504.1"/>
    </source>
</evidence>
<dbReference type="Pfam" id="PF00271">
    <property type="entry name" value="Helicase_C"/>
    <property type="match status" value="1"/>
</dbReference>
<proteinExistence type="predicted"/>
<dbReference type="SUPFAM" id="SSF52540">
    <property type="entry name" value="P-loop containing nucleoside triphosphate hydrolases"/>
    <property type="match status" value="1"/>
</dbReference>